<dbReference type="Proteomes" id="UP000799539">
    <property type="component" value="Unassembled WGS sequence"/>
</dbReference>
<name>A0A6A6EXC4_9PEZI</name>
<evidence type="ECO:0000313" key="2">
    <source>
        <dbReference type="Proteomes" id="UP000799539"/>
    </source>
</evidence>
<evidence type="ECO:0000313" key="1">
    <source>
        <dbReference type="EMBL" id="KAF2206375.1"/>
    </source>
</evidence>
<organism evidence="1 2">
    <name type="scientific">Cercospora zeae-maydis SCOH1-5</name>
    <dbReference type="NCBI Taxonomy" id="717836"/>
    <lineage>
        <taxon>Eukaryota</taxon>
        <taxon>Fungi</taxon>
        <taxon>Dikarya</taxon>
        <taxon>Ascomycota</taxon>
        <taxon>Pezizomycotina</taxon>
        <taxon>Dothideomycetes</taxon>
        <taxon>Dothideomycetidae</taxon>
        <taxon>Mycosphaerellales</taxon>
        <taxon>Mycosphaerellaceae</taxon>
        <taxon>Cercospora</taxon>
    </lineage>
</organism>
<proteinExistence type="predicted"/>
<accession>A0A6A6EXC4</accession>
<dbReference type="OrthoDB" id="4157259at2759"/>
<dbReference type="AlphaFoldDB" id="A0A6A6EXC4"/>
<keyword evidence="2" id="KW-1185">Reference proteome</keyword>
<dbReference type="EMBL" id="ML992722">
    <property type="protein sequence ID" value="KAF2206375.1"/>
    <property type="molecule type" value="Genomic_DNA"/>
</dbReference>
<gene>
    <name evidence="1" type="ORF">CERZMDRAFT_53240</name>
</gene>
<sequence>MLAPRRPSLLGRELGKSEYTVVDLGREEGMRLVSCVKRSQGWDWNQELFLPSYAANKYVDEDLQHRPDPVEEIVLTDEEAERMMPR</sequence>
<reference evidence="1" key="1">
    <citation type="journal article" date="2020" name="Stud. Mycol.">
        <title>101 Dothideomycetes genomes: a test case for predicting lifestyles and emergence of pathogens.</title>
        <authorList>
            <person name="Haridas S."/>
            <person name="Albert R."/>
            <person name="Binder M."/>
            <person name="Bloem J."/>
            <person name="Labutti K."/>
            <person name="Salamov A."/>
            <person name="Andreopoulos B."/>
            <person name="Baker S."/>
            <person name="Barry K."/>
            <person name="Bills G."/>
            <person name="Bluhm B."/>
            <person name="Cannon C."/>
            <person name="Castanera R."/>
            <person name="Culley D."/>
            <person name="Daum C."/>
            <person name="Ezra D."/>
            <person name="Gonzalez J."/>
            <person name="Henrissat B."/>
            <person name="Kuo A."/>
            <person name="Liang C."/>
            <person name="Lipzen A."/>
            <person name="Lutzoni F."/>
            <person name="Magnuson J."/>
            <person name="Mondo S."/>
            <person name="Nolan M."/>
            <person name="Ohm R."/>
            <person name="Pangilinan J."/>
            <person name="Park H.-J."/>
            <person name="Ramirez L."/>
            <person name="Alfaro M."/>
            <person name="Sun H."/>
            <person name="Tritt A."/>
            <person name="Yoshinaga Y."/>
            <person name="Zwiers L.-H."/>
            <person name="Turgeon B."/>
            <person name="Goodwin S."/>
            <person name="Spatafora J."/>
            <person name="Crous P."/>
            <person name="Grigoriev I."/>
        </authorList>
    </citation>
    <scope>NUCLEOTIDE SEQUENCE</scope>
    <source>
        <strain evidence="1">SCOH1-5</strain>
    </source>
</reference>
<protein>
    <submittedName>
        <fullName evidence="1">Uncharacterized protein</fullName>
    </submittedName>
</protein>